<dbReference type="Gene3D" id="3.30.70.1290">
    <property type="entry name" value="Transposase IS200-like"/>
    <property type="match status" value="1"/>
</dbReference>
<gene>
    <name evidence="2" type="ORF">C41B8_16002</name>
</gene>
<protein>
    <recommendedName>
        <fullName evidence="1">Transposase IS200-like domain-containing protein</fullName>
    </recommendedName>
</protein>
<dbReference type="SUPFAM" id="SSF143422">
    <property type="entry name" value="Transposase IS200-like"/>
    <property type="match status" value="1"/>
</dbReference>
<feature type="domain" description="Transposase IS200-like" evidence="1">
    <location>
        <begin position="8"/>
        <end position="120"/>
    </location>
</feature>
<dbReference type="AlphaFoldDB" id="A0A084IHS1"/>
<dbReference type="GO" id="GO:0006313">
    <property type="term" value="P:DNA transposition"/>
    <property type="evidence" value="ECO:0007669"/>
    <property type="project" value="InterPro"/>
</dbReference>
<comment type="caution">
    <text evidence="2">The sequence shown here is derived from an EMBL/GenBank/DDBJ whole genome shotgun (WGS) entry which is preliminary data.</text>
</comment>
<dbReference type="PANTHER" id="PTHR36966">
    <property type="entry name" value="REP-ASSOCIATED TYROSINE TRANSPOSASE"/>
    <property type="match status" value="1"/>
</dbReference>
<evidence type="ECO:0000313" key="3">
    <source>
        <dbReference type="Proteomes" id="UP000028302"/>
    </source>
</evidence>
<dbReference type="OrthoDB" id="9794403at2"/>
<keyword evidence="3" id="KW-1185">Reference proteome</keyword>
<name>A0A084IHS1_SALHC</name>
<dbReference type="InterPro" id="IPR052715">
    <property type="entry name" value="RAYT_transposase"/>
</dbReference>
<sequence>MRYRRAYQDGGCYFFTVVTARRRAFLTESKPIAALRDAFRRVRSRYPFTIDAVVILPDHLHCVWTLPADDADFSLRWRLIKTAFSKRAGIALPCWQPRFWEHQIRDATDYAHHLDYIHYNPVRHGYVERVADWPHSSFGRCVQAGLYPPDWGIVAPALPVDIGRE</sequence>
<dbReference type="PATRIC" id="fig|1304275.5.peg.3275"/>
<dbReference type="STRING" id="1304275.C41B8_16002"/>
<dbReference type="InterPro" id="IPR036515">
    <property type="entry name" value="Transposase_17_sf"/>
</dbReference>
<organism evidence="2 3">
    <name type="scientific">Salinisphaera hydrothermalis (strain C41B8)</name>
    <dbReference type="NCBI Taxonomy" id="1304275"/>
    <lineage>
        <taxon>Bacteria</taxon>
        <taxon>Pseudomonadati</taxon>
        <taxon>Pseudomonadota</taxon>
        <taxon>Gammaproteobacteria</taxon>
        <taxon>Salinisphaerales</taxon>
        <taxon>Salinisphaeraceae</taxon>
        <taxon>Salinisphaera</taxon>
    </lineage>
</organism>
<dbReference type="Proteomes" id="UP000028302">
    <property type="component" value="Unassembled WGS sequence"/>
</dbReference>
<dbReference type="PANTHER" id="PTHR36966:SF1">
    <property type="entry name" value="REP-ASSOCIATED TYROSINE TRANSPOSASE"/>
    <property type="match status" value="1"/>
</dbReference>
<dbReference type="eggNOG" id="COG1943">
    <property type="taxonomic scope" value="Bacteria"/>
</dbReference>
<dbReference type="GO" id="GO:0043565">
    <property type="term" value="F:sequence-specific DNA binding"/>
    <property type="evidence" value="ECO:0007669"/>
    <property type="project" value="TreeGrafter"/>
</dbReference>
<evidence type="ECO:0000259" key="1">
    <source>
        <dbReference type="SMART" id="SM01321"/>
    </source>
</evidence>
<dbReference type="NCBIfam" id="NF047646">
    <property type="entry name" value="REP_Tyr_transpos"/>
    <property type="match status" value="1"/>
</dbReference>
<dbReference type="SMART" id="SM01321">
    <property type="entry name" value="Y1_Tnp"/>
    <property type="match status" value="1"/>
</dbReference>
<dbReference type="RefSeq" id="WP_037340468.1">
    <property type="nucleotide sequence ID" value="NZ_APNK01000035.1"/>
</dbReference>
<dbReference type="InterPro" id="IPR002686">
    <property type="entry name" value="Transposase_17"/>
</dbReference>
<dbReference type="EMBL" id="APNK01000035">
    <property type="protein sequence ID" value="KEZ76255.1"/>
    <property type="molecule type" value="Genomic_DNA"/>
</dbReference>
<dbReference type="GO" id="GO:0004803">
    <property type="term" value="F:transposase activity"/>
    <property type="evidence" value="ECO:0007669"/>
    <property type="project" value="InterPro"/>
</dbReference>
<evidence type="ECO:0000313" key="2">
    <source>
        <dbReference type="EMBL" id="KEZ76255.1"/>
    </source>
</evidence>
<proteinExistence type="predicted"/>
<accession>A0A084IHS1</accession>
<reference evidence="2 3" key="1">
    <citation type="submission" date="2013-03" db="EMBL/GenBank/DDBJ databases">
        <title>Salinisphaera hydrothermalis C41B8 Genome Sequencing.</title>
        <authorList>
            <person name="Li C."/>
            <person name="Lai Q."/>
            <person name="Shao Z."/>
        </authorList>
    </citation>
    <scope>NUCLEOTIDE SEQUENCE [LARGE SCALE GENOMIC DNA]</scope>
    <source>
        <strain evidence="2 3">C41B8</strain>
    </source>
</reference>